<dbReference type="OrthoDB" id="4438892at2759"/>
<protein>
    <submittedName>
        <fullName evidence="2">Uncharacterized protein</fullName>
    </submittedName>
</protein>
<feature type="signal peptide" evidence="1">
    <location>
        <begin position="1"/>
        <end position="17"/>
    </location>
</feature>
<gene>
    <name evidence="2" type="ORF">DSM5745_08594</name>
</gene>
<reference evidence="2 3" key="1">
    <citation type="journal article" date="2018" name="IMA Fungus">
        <title>IMA Genome-F 9: Draft genome sequence of Annulohypoxylon stygium, Aspergillus mulundensis, Berkeleyomyces basicola (syn. Thielaviopsis basicola), Ceratocystis smalleyi, two Cercospora beticola strains, Coleophoma cylindrospora, Fusarium fracticaudum, Phialophora cf. hyalina, and Morchella septimelata.</title>
        <authorList>
            <person name="Wingfield B.D."/>
            <person name="Bills G.F."/>
            <person name="Dong Y."/>
            <person name="Huang W."/>
            <person name="Nel W.J."/>
            <person name="Swalarsk-Parry B.S."/>
            <person name="Vaghefi N."/>
            <person name="Wilken P.M."/>
            <person name="An Z."/>
            <person name="de Beer Z.W."/>
            <person name="De Vos L."/>
            <person name="Chen L."/>
            <person name="Duong T.A."/>
            <person name="Gao Y."/>
            <person name="Hammerbacher A."/>
            <person name="Kikkert J.R."/>
            <person name="Li Y."/>
            <person name="Li H."/>
            <person name="Li K."/>
            <person name="Li Q."/>
            <person name="Liu X."/>
            <person name="Ma X."/>
            <person name="Naidoo K."/>
            <person name="Pethybridge S.J."/>
            <person name="Sun J."/>
            <person name="Steenkamp E.T."/>
            <person name="van der Nest M.A."/>
            <person name="van Wyk S."/>
            <person name="Wingfield M.J."/>
            <person name="Xiong C."/>
            <person name="Yue Q."/>
            <person name="Zhang X."/>
        </authorList>
    </citation>
    <scope>NUCLEOTIDE SEQUENCE [LARGE SCALE GENOMIC DNA]</scope>
    <source>
        <strain evidence="2 3">DSM 5745</strain>
    </source>
</reference>
<evidence type="ECO:0000256" key="1">
    <source>
        <dbReference type="SAM" id="SignalP"/>
    </source>
</evidence>
<keyword evidence="3" id="KW-1185">Reference proteome</keyword>
<dbReference type="GeneID" id="38118964"/>
<keyword evidence="1" id="KW-0732">Signal</keyword>
<feature type="chain" id="PRO_5017671628" evidence="1">
    <location>
        <begin position="18"/>
        <end position="110"/>
    </location>
</feature>
<dbReference type="AlphaFoldDB" id="A0A3D8R4U6"/>
<sequence length="110" mass="11708">MRLAALAIASLAMLASASPSARANAVYPEKRAIDSITITFYTETGSWSQTLPTDLSSFEIDNLTTVTKIYNPGGAICGFSGTEGGYWTVHIGETVLEDPQPLKSGFCDDL</sequence>
<accession>A0A3D8R4U6</accession>
<evidence type="ECO:0000313" key="3">
    <source>
        <dbReference type="Proteomes" id="UP000256690"/>
    </source>
</evidence>
<dbReference type="Proteomes" id="UP000256690">
    <property type="component" value="Unassembled WGS sequence"/>
</dbReference>
<proteinExistence type="predicted"/>
<name>A0A3D8R4U6_9EURO</name>
<dbReference type="RefSeq" id="XP_026600623.1">
    <property type="nucleotide sequence ID" value="XM_026750610.1"/>
</dbReference>
<comment type="caution">
    <text evidence="2">The sequence shown here is derived from an EMBL/GenBank/DDBJ whole genome shotgun (WGS) entry which is preliminary data.</text>
</comment>
<dbReference type="EMBL" id="PVWQ01000011">
    <property type="protein sequence ID" value="RDW68834.1"/>
    <property type="molecule type" value="Genomic_DNA"/>
</dbReference>
<evidence type="ECO:0000313" key="2">
    <source>
        <dbReference type="EMBL" id="RDW68834.1"/>
    </source>
</evidence>
<organism evidence="2 3">
    <name type="scientific">Aspergillus mulundensis</name>
    <dbReference type="NCBI Taxonomy" id="1810919"/>
    <lineage>
        <taxon>Eukaryota</taxon>
        <taxon>Fungi</taxon>
        <taxon>Dikarya</taxon>
        <taxon>Ascomycota</taxon>
        <taxon>Pezizomycotina</taxon>
        <taxon>Eurotiomycetes</taxon>
        <taxon>Eurotiomycetidae</taxon>
        <taxon>Eurotiales</taxon>
        <taxon>Aspergillaceae</taxon>
        <taxon>Aspergillus</taxon>
        <taxon>Aspergillus subgen. Nidulantes</taxon>
    </lineage>
</organism>